<gene>
    <name evidence="2" type="primary">yciV_6</name>
    <name evidence="2" type="ORF">SDC9_24793</name>
</gene>
<dbReference type="GO" id="GO:0004534">
    <property type="term" value="F:5'-3' RNA exonuclease activity"/>
    <property type="evidence" value="ECO:0007669"/>
    <property type="project" value="TreeGrafter"/>
</dbReference>
<protein>
    <submittedName>
        <fullName evidence="2">5'-3' exoribonuclease</fullName>
        <ecNumber evidence="2">3.1.13.-</ecNumber>
    </submittedName>
</protein>
<reference evidence="2" key="1">
    <citation type="submission" date="2019-08" db="EMBL/GenBank/DDBJ databases">
        <authorList>
            <person name="Kucharzyk K."/>
            <person name="Murdoch R.W."/>
            <person name="Higgins S."/>
            <person name="Loffler F."/>
        </authorList>
    </citation>
    <scope>NUCLEOTIDE SEQUENCE</scope>
</reference>
<comment type="caution">
    <text evidence="2">The sequence shown here is derived from an EMBL/GenBank/DDBJ whole genome shotgun (WGS) entry which is preliminary data.</text>
</comment>
<sequence>MVFCGSLPFFVVESKYAFMEKRLKGKKMKLLRADLHLHTMASDGTWTPEELVIAAKAADLGIIAVTDHESVTNVLETEKLSQAAGIKFYRGVEISTTYGNHCYHVLGYGIDVTDKRLLELLNYNTYLLEKKDEDSISVLINKGWPINMDDYHNYIYDRRRGGFKSLIYLQDKGLCTGVDDFFKHIFTSDNELCFPQFGTIGETIDIIHNAGGKAFLAHSASDFHGPGLDITLGVLGEEKFDGFECYHSGHNLEDTANLVRYCHEHKKLISGGSDCHGTFVPGRTIGIPEIYENDIRME</sequence>
<dbReference type="InterPro" id="IPR016195">
    <property type="entry name" value="Pol/histidinol_Pase-like"/>
</dbReference>
<proteinExistence type="predicted"/>
<dbReference type="AlphaFoldDB" id="A0A644UJ51"/>
<dbReference type="SUPFAM" id="SSF89550">
    <property type="entry name" value="PHP domain-like"/>
    <property type="match status" value="1"/>
</dbReference>
<dbReference type="EC" id="3.1.13.-" evidence="2"/>
<dbReference type="EMBL" id="VSSQ01000121">
    <property type="protein sequence ID" value="MPL78921.1"/>
    <property type="molecule type" value="Genomic_DNA"/>
</dbReference>
<dbReference type="GO" id="GO:0035312">
    <property type="term" value="F:5'-3' DNA exonuclease activity"/>
    <property type="evidence" value="ECO:0007669"/>
    <property type="project" value="TreeGrafter"/>
</dbReference>
<evidence type="ECO:0000259" key="1">
    <source>
        <dbReference type="SMART" id="SM00481"/>
    </source>
</evidence>
<dbReference type="PANTHER" id="PTHR42924:SF3">
    <property type="entry name" value="POLYMERASE_HISTIDINOL PHOSPHATASE N-TERMINAL DOMAIN-CONTAINING PROTEIN"/>
    <property type="match status" value="1"/>
</dbReference>
<keyword evidence="2" id="KW-0378">Hydrolase</keyword>
<dbReference type="PANTHER" id="PTHR42924">
    <property type="entry name" value="EXONUCLEASE"/>
    <property type="match status" value="1"/>
</dbReference>
<dbReference type="InterPro" id="IPR003141">
    <property type="entry name" value="Pol/His_phosphatase_N"/>
</dbReference>
<organism evidence="2">
    <name type="scientific">bioreactor metagenome</name>
    <dbReference type="NCBI Taxonomy" id="1076179"/>
    <lineage>
        <taxon>unclassified sequences</taxon>
        <taxon>metagenomes</taxon>
        <taxon>ecological metagenomes</taxon>
    </lineage>
</organism>
<evidence type="ECO:0000313" key="2">
    <source>
        <dbReference type="EMBL" id="MPL78921.1"/>
    </source>
</evidence>
<dbReference type="SMART" id="SM00481">
    <property type="entry name" value="POLIIIAc"/>
    <property type="match status" value="1"/>
</dbReference>
<dbReference type="CDD" id="cd07438">
    <property type="entry name" value="PHP_HisPPase_AMP"/>
    <property type="match status" value="1"/>
</dbReference>
<dbReference type="Pfam" id="PF02811">
    <property type="entry name" value="PHP"/>
    <property type="match status" value="1"/>
</dbReference>
<feature type="domain" description="Polymerase/histidinol phosphatase N-terminal" evidence="1">
    <location>
        <begin position="33"/>
        <end position="98"/>
    </location>
</feature>
<dbReference type="Gene3D" id="3.20.20.140">
    <property type="entry name" value="Metal-dependent hydrolases"/>
    <property type="match status" value="1"/>
</dbReference>
<dbReference type="Gene3D" id="1.10.150.650">
    <property type="match status" value="1"/>
</dbReference>
<dbReference type="InterPro" id="IPR052018">
    <property type="entry name" value="PHP_domain"/>
</dbReference>
<name>A0A644UJ51_9ZZZZ</name>
<dbReference type="InterPro" id="IPR004013">
    <property type="entry name" value="PHP_dom"/>
</dbReference>
<accession>A0A644UJ51</accession>